<sequence length="536" mass="60118">MKKNSGFKKTFVLLIGIMLIFAAACSKNGNVAEQESKAGSASPSPSGSASATEEEKPLDITWLRISWNPVSPDSQVEKLLSKHTNVNVKFEFAPHGEYPDKLNVRLATGDLPELFLLRPDSLVTYLDSMVGAINNGLFKDLTPIVEAPDFSDKYPNLAKIPKSLWDMAKYNGKIYSVPANMSPEVCCGFWMRGDLLEKNNIPLPTNTDELKAALIKLSDAPKRYGTSLDQYLTSEHLAPAFTNIDGWAVDKDGNWLQAEYSPGYRDYLKYMNELYEAKAIDPEFMLGKLNFFEQFTNGKSASTFFQWFTFIPSETPDPVFKFNAEAGEGAKAVLLNPIKGPKGHGMMTSRYDESLAINAKVSDGDTARILHMIDWIISEEARGIVKYGENGEYRNKSDNTQTKEQEELAKKHQMDLLSSDSPYFEDDKTRYETIKQTKKVTPEGDAMVNSFLEAAKKVIAEDRNGQLNPMFTYASYSTTYMQRFGEMTTDLKDNMIKVILGKSSLEDWDKYVASVVNSELYQKMLGELKAAYLANQ</sequence>
<dbReference type="SUPFAM" id="SSF53850">
    <property type="entry name" value="Periplasmic binding protein-like II"/>
    <property type="match status" value="1"/>
</dbReference>
<dbReference type="Proteomes" id="UP001493487">
    <property type="component" value="Unassembled WGS sequence"/>
</dbReference>
<proteinExistence type="predicted"/>
<protein>
    <submittedName>
        <fullName evidence="8">Extracellular solute-binding protein</fullName>
    </submittedName>
</protein>
<keyword evidence="4" id="KW-0564">Palmitate</keyword>
<evidence type="ECO:0000256" key="6">
    <source>
        <dbReference type="SAM" id="MobiDB-lite"/>
    </source>
</evidence>
<name>A0ABV1KRK2_9BACL</name>
<evidence type="ECO:0000256" key="2">
    <source>
        <dbReference type="ARBA" id="ARBA00022729"/>
    </source>
</evidence>
<dbReference type="InterPro" id="IPR050490">
    <property type="entry name" value="Bact_solute-bd_prot1"/>
</dbReference>
<feature type="chain" id="PRO_5045492890" evidence="7">
    <location>
        <begin position="25"/>
        <end position="536"/>
    </location>
</feature>
<reference evidence="8 9" key="1">
    <citation type="journal article" date="2023" name="Genome Announc.">
        <title>Pan-Genome Analyses of the Genus Cohnella and Proposal of the Novel Species Cohnella silvisoli sp. nov., Isolated from Forest Soil.</title>
        <authorList>
            <person name="Wang C."/>
            <person name="Mao L."/>
            <person name="Bao G."/>
            <person name="Zhu H."/>
        </authorList>
    </citation>
    <scope>NUCLEOTIDE SEQUENCE [LARGE SCALE GENOMIC DNA]</scope>
    <source>
        <strain evidence="8 9">NL03-T5-1</strain>
    </source>
</reference>
<dbReference type="EMBL" id="JASKHM010000004">
    <property type="protein sequence ID" value="MEQ4482637.1"/>
    <property type="molecule type" value="Genomic_DNA"/>
</dbReference>
<evidence type="ECO:0000313" key="9">
    <source>
        <dbReference type="Proteomes" id="UP001493487"/>
    </source>
</evidence>
<evidence type="ECO:0000313" key="8">
    <source>
        <dbReference type="EMBL" id="MEQ4482637.1"/>
    </source>
</evidence>
<feature type="compositionally biased region" description="Low complexity" evidence="6">
    <location>
        <begin position="38"/>
        <end position="51"/>
    </location>
</feature>
<feature type="signal peptide" evidence="7">
    <location>
        <begin position="1"/>
        <end position="24"/>
    </location>
</feature>
<accession>A0ABV1KRK2</accession>
<evidence type="ECO:0000256" key="4">
    <source>
        <dbReference type="ARBA" id="ARBA00023139"/>
    </source>
</evidence>
<comment type="caution">
    <text evidence="8">The sequence shown here is derived from an EMBL/GenBank/DDBJ whole genome shotgun (WGS) entry which is preliminary data.</text>
</comment>
<dbReference type="PROSITE" id="PS51257">
    <property type="entry name" value="PROKAR_LIPOPROTEIN"/>
    <property type="match status" value="1"/>
</dbReference>
<dbReference type="RefSeq" id="WP_232184612.1">
    <property type="nucleotide sequence ID" value="NZ_JAIOAP010000003.1"/>
</dbReference>
<evidence type="ECO:0000256" key="1">
    <source>
        <dbReference type="ARBA" id="ARBA00022475"/>
    </source>
</evidence>
<keyword evidence="5" id="KW-0449">Lipoprotein</keyword>
<evidence type="ECO:0000256" key="3">
    <source>
        <dbReference type="ARBA" id="ARBA00023136"/>
    </source>
</evidence>
<organism evidence="8 9">
    <name type="scientific">Cohnella silvisoli</name>
    <dbReference type="NCBI Taxonomy" id="2873699"/>
    <lineage>
        <taxon>Bacteria</taxon>
        <taxon>Bacillati</taxon>
        <taxon>Bacillota</taxon>
        <taxon>Bacilli</taxon>
        <taxon>Bacillales</taxon>
        <taxon>Paenibacillaceae</taxon>
        <taxon>Cohnella</taxon>
    </lineage>
</organism>
<dbReference type="PANTHER" id="PTHR43649">
    <property type="entry name" value="ARABINOSE-BINDING PROTEIN-RELATED"/>
    <property type="match status" value="1"/>
</dbReference>
<keyword evidence="9" id="KW-1185">Reference proteome</keyword>
<evidence type="ECO:0000256" key="7">
    <source>
        <dbReference type="SAM" id="SignalP"/>
    </source>
</evidence>
<evidence type="ECO:0000256" key="5">
    <source>
        <dbReference type="ARBA" id="ARBA00023288"/>
    </source>
</evidence>
<gene>
    <name evidence="8" type="ORF">QJS35_09540</name>
</gene>
<feature type="region of interest" description="Disordered" evidence="6">
    <location>
        <begin position="35"/>
        <end position="55"/>
    </location>
</feature>
<dbReference type="Pfam" id="PF01547">
    <property type="entry name" value="SBP_bac_1"/>
    <property type="match status" value="1"/>
</dbReference>
<keyword evidence="1" id="KW-1003">Cell membrane</keyword>
<dbReference type="InterPro" id="IPR006059">
    <property type="entry name" value="SBP"/>
</dbReference>
<dbReference type="PANTHER" id="PTHR43649:SF33">
    <property type="entry name" value="POLYGALACTURONAN_RHAMNOGALACTURONAN-BINDING PROTEIN YTCQ"/>
    <property type="match status" value="1"/>
</dbReference>
<keyword evidence="2 7" id="KW-0732">Signal</keyword>
<dbReference type="Gene3D" id="3.40.190.10">
    <property type="entry name" value="Periplasmic binding protein-like II"/>
    <property type="match status" value="2"/>
</dbReference>
<keyword evidence="3" id="KW-0472">Membrane</keyword>